<keyword evidence="8" id="KW-1185">Reference proteome</keyword>
<dbReference type="InterPro" id="IPR037038">
    <property type="entry name" value="HepT-like_sf"/>
</dbReference>
<evidence type="ECO:0000313" key="7">
    <source>
        <dbReference type="EMBL" id="PVY42634.1"/>
    </source>
</evidence>
<dbReference type="Proteomes" id="UP000245959">
    <property type="component" value="Unassembled WGS sequence"/>
</dbReference>
<dbReference type="GO" id="GO:0110001">
    <property type="term" value="C:toxin-antitoxin complex"/>
    <property type="evidence" value="ECO:0007669"/>
    <property type="project" value="InterPro"/>
</dbReference>
<proteinExistence type="inferred from homology"/>
<name>A0A2U1B1S0_9BACT</name>
<reference evidence="7 8" key="1">
    <citation type="submission" date="2018-04" db="EMBL/GenBank/DDBJ databases">
        <title>Genomic Encyclopedia of Type Strains, Phase IV (KMG-IV): sequencing the most valuable type-strain genomes for metagenomic binning, comparative biology and taxonomic classification.</title>
        <authorList>
            <person name="Goeker M."/>
        </authorList>
    </citation>
    <scope>NUCLEOTIDE SEQUENCE [LARGE SCALE GENOMIC DNA]</scope>
    <source>
        <strain evidence="7 8">DSM 14823</strain>
    </source>
</reference>
<dbReference type="InterPro" id="IPR051813">
    <property type="entry name" value="HepT_RNase_toxin"/>
</dbReference>
<comment type="caution">
    <text evidence="7">The sequence shown here is derived from an EMBL/GenBank/DDBJ whole genome shotgun (WGS) entry which is preliminary data.</text>
</comment>
<dbReference type="RefSeq" id="WP_116883825.1">
    <property type="nucleotide sequence ID" value="NZ_CAUFPP010000035.1"/>
</dbReference>
<dbReference type="AlphaFoldDB" id="A0A2U1B1S0"/>
<keyword evidence="3" id="KW-0540">Nuclease</keyword>
<sequence>MTSDRQRISHMLKAIEKIFGATDCTREDFMASPLRQDAVAYNFLILGEAAGRMSPEMYQAHPEVPWKLVTGMRNVLIHDYVQTNYQLVWTSAQRDLPVLYEQLQKIRSAE</sequence>
<evidence type="ECO:0000256" key="4">
    <source>
        <dbReference type="ARBA" id="ARBA00022741"/>
    </source>
</evidence>
<dbReference type="EMBL" id="QEKH01000011">
    <property type="protein sequence ID" value="PVY42634.1"/>
    <property type="molecule type" value="Genomic_DNA"/>
</dbReference>
<gene>
    <name evidence="7" type="ORF">C8D82_11191</name>
</gene>
<dbReference type="GO" id="GO:0004540">
    <property type="term" value="F:RNA nuclease activity"/>
    <property type="evidence" value="ECO:0007669"/>
    <property type="project" value="InterPro"/>
</dbReference>
<dbReference type="GO" id="GO:0016787">
    <property type="term" value="F:hydrolase activity"/>
    <property type="evidence" value="ECO:0007669"/>
    <property type="project" value="UniProtKB-KW"/>
</dbReference>
<keyword evidence="4" id="KW-0547">Nucleotide-binding</keyword>
<evidence type="ECO:0000256" key="3">
    <source>
        <dbReference type="ARBA" id="ARBA00022722"/>
    </source>
</evidence>
<dbReference type="PANTHER" id="PTHR34139">
    <property type="entry name" value="UPF0331 PROTEIN MJ0127"/>
    <property type="match status" value="1"/>
</dbReference>
<dbReference type="Pfam" id="PF01934">
    <property type="entry name" value="HepT-like"/>
    <property type="match status" value="1"/>
</dbReference>
<keyword evidence="5" id="KW-0378">Hydrolase</keyword>
<evidence type="ECO:0000256" key="5">
    <source>
        <dbReference type="ARBA" id="ARBA00022801"/>
    </source>
</evidence>
<dbReference type="PANTHER" id="PTHR34139:SF1">
    <property type="entry name" value="RNASE MJ1380-RELATED"/>
    <property type="match status" value="1"/>
</dbReference>
<evidence type="ECO:0000256" key="1">
    <source>
        <dbReference type="ARBA" id="ARBA00022553"/>
    </source>
</evidence>
<evidence type="ECO:0000313" key="8">
    <source>
        <dbReference type="Proteomes" id="UP000245959"/>
    </source>
</evidence>
<dbReference type="OrthoDB" id="4829434at2"/>
<keyword evidence="2" id="KW-1277">Toxin-antitoxin system</keyword>
<dbReference type="InterPro" id="IPR008201">
    <property type="entry name" value="HepT-like"/>
</dbReference>
<evidence type="ECO:0000256" key="2">
    <source>
        <dbReference type="ARBA" id="ARBA00022649"/>
    </source>
</evidence>
<keyword evidence="1" id="KW-0597">Phosphoprotein</keyword>
<dbReference type="Gene3D" id="1.20.120.580">
    <property type="entry name" value="bsu32300-like"/>
    <property type="match status" value="1"/>
</dbReference>
<comment type="similarity">
    <text evidence="6">Belongs to the HepT RNase toxin family.</text>
</comment>
<protein>
    <submittedName>
        <fullName evidence="7">Uncharacterized protein with HEPN domain</fullName>
    </submittedName>
</protein>
<evidence type="ECO:0000256" key="6">
    <source>
        <dbReference type="ARBA" id="ARBA00024207"/>
    </source>
</evidence>
<accession>A0A2U1B1S0</accession>
<dbReference type="GO" id="GO:0000166">
    <property type="term" value="F:nucleotide binding"/>
    <property type="evidence" value="ECO:0007669"/>
    <property type="project" value="UniProtKB-KW"/>
</dbReference>
<organism evidence="7 8">
    <name type="scientific">Victivallis vadensis</name>
    <dbReference type="NCBI Taxonomy" id="172901"/>
    <lineage>
        <taxon>Bacteria</taxon>
        <taxon>Pseudomonadati</taxon>
        <taxon>Lentisphaerota</taxon>
        <taxon>Lentisphaeria</taxon>
        <taxon>Victivallales</taxon>
        <taxon>Victivallaceae</taxon>
        <taxon>Victivallis</taxon>
    </lineage>
</organism>